<keyword evidence="2 4" id="KW-0689">Ribosomal protein</keyword>
<evidence type="ECO:0000313" key="8">
    <source>
        <dbReference type="Proteomes" id="UP000187822"/>
    </source>
</evidence>
<keyword evidence="4" id="KW-0479">Metal-binding</keyword>
<keyword evidence="3 4" id="KW-0687">Ribonucleoprotein</keyword>
<comment type="cofactor">
    <cofactor evidence="4">
        <name>Zn(2+)</name>
        <dbReference type="ChEBI" id="CHEBI:29105"/>
    </cofactor>
    <text evidence="4">Binds 1 zinc ion per subunit.</text>
</comment>
<dbReference type="SUPFAM" id="SSF57829">
    <property type="entry name" value="Zn-binding ribosomal proteins"/>
    <property type="match status" value="1"/>
</dbReference>
<dbReference type="GO" id="GO:0003735">
    <property type="term" value="F:structural constituent of ribosome"/>
    <property type="evidence" value="ECO:0007669"/>
    <property type="project" value="InterPro"/>
</dbReference>
<sequence length="94" mass="11087">MKIPKTVKMYCKFCKEHTKHEVERVRKKKASELNLGQRRFRRATSGFGGFPRPKPEGREKPTKRVNLRYRCTKCKKASTPPSQRAKKLEIVEVR</sequence>
<dbReference type="AlphaFoldDB" id="A0A1N5VVL8"/>
<reference evidence="8" key="3">
    <citation type="submission" date="2016-06" db="EMBL/GenBank/DDBJ databases">
        <authorList>
            <person name="Toshchakov V.S."/>
        </authorList>
    </citation>
    <scope>NUCLEOTIDE SEQUENCE [LARGE SCALE GENOMIC DNA]</scope>
    <source>
        <strain>PM4 (JCM 30641</strain>
        <strain evidence="8">\VKM B-2940)</strain>
    </source>
</reference>
<evidence type="ECO:0000256" key="2">
    <source>
        <dbReference type="ARBA" id="ARBA00022980"/>
    </source>
</evidence>
<feature type="binding site" evidence="4">
    <location>
        <position position="11"/>
    </location>
    <ligand>
        <name>Zn(2+)</name>
        <dbReference type="ChEBI" id="CHEBI:29105"/>
    </ligand>
</feature>
<feature type="zinc finger region" description="C4-type" evidence="4">
    <location>
        <begin position="11"/>
        <end position="74"/>
    </location>
</feature>
<dbReference type="EMBL" id="LT719092">
    <property type="protein sequence ID" value="SJK85324.1"/>
    <property type="molecule type" value="Genomic_DNA"/>
</dbReference>
<dbReference type="InterPro" id="IPR053708">
    <property type="entry name" value="Ribosomal_LSU_eL42"/>
</dbReference>
<dbReference type="OrthoDB" id="52456at2157"/>
<dbReference type="GeneID" id="41588781"/>
<dbReference type="KEGG" id="cdiv:CPM_1533"/>
<dbReference type="PANTHER" id="PTHR10369">
    <property type="entry name" value="60S RIBOSOMAL PROTEIN L36A/L44"/>
    <property type="match status" value="1"/>
</dbReference>
<feature type="region of interest" description="Disordered" evidence="5">
    <location>
        <begin position="75"/>
        <end position="94"/>
    </location>
</feature>
<dbReference type="InterPro" id="IPR000552">
    <property type="entry name" value="Ribosomal_eL44"/>
</dbReference>
<comment type="function">
    <text evidence="4">Binds to the 23S rRNA.</text>
</comment>
<comment type="subunit">
    <text evidence="4">Part of the 50S ribosomal subunit.</text>
</comment>
<keyword evidence="4" id="KW-0699">rRNA-binding</keyword>
<feature type="region of interest" description="Disordered" evidence="5">
    <location>
        <begin position="32"/>
        <end position="63"/>
    </location>
</feature>
<evidence type="ECO:0000313" key="9">
    <source>
        <dbReference type="Proteomes" id="UP000195607"/>
    </source>
</evidence>
<dbReference type="Proteomes" id="UP000187822">
    <property type="component" value="Chromosome I"/>
</dbReference>
<dbReference type="Proteomes" id="UP000195607">
    <property type="component" value="Chromosome I"/>
</dbReference>
<feature type="binding site" evidence="4">
    <location>
        <position position="14"/>
    </location>
    <ligand>
        <name>Zn(2+)</name>
        <dbReference type="ChEBI" id="CHEBI:29105"/>
    </ligand>
</feature>
<evidence type="ECO:0000256" key="3">
    <source>
        <dbReference type="ARBA" id="ARBA00023274"/>
    </source>
</evidence>
<dbReference type="STRING" id="1673428.CPM_1533"/>
<name>A0A1N5VVL8_9ARCH</name>
<gene>
    <name evidence="4" type="primary">rpl44e</name>
    <name evidence="7" type="ORF">CPM_1533</name>
    <name evidence="6" type="ORF">CSP5_1539</name>
</gene>
<feature type="compositionally biased region" description="Basic and acidic residues" evidence="5">
    <location>
        <begin position="53"/>
        <end position="62"/>
    </location>
</feature>
<dbReference type="RefSeq" id="WP_021790132.1">
    <property type="nucleotide sequence ID" value="NZ_LT671858.1"/>
</dbReference>
<evidence type="ECO:0000313" key="6">
    <source>
        <dbReference type="EMBL" id="SIM77152.1"/>
    </source>
</evidence>
<dbReference type="GO" id="GO:0008270">
    <property type="term" value="F:zinc ion binding"/>
    <property type="evidence" value="ECO:0007669"/>
    <property type="project" value="UniProtKB-UniRule"/>
</dbReference>
<keyword evidence="4" id="KW-0863">Zinc-finger</keyword>
<dbReference type="Gene3D" id="3.10.450.80">
    <property type="match status" value="1"/>
</dbReference>
<keyword evidence="4" id="KW-0862">Zinc</keyword>
<organism evidence="6 9">
    <name type="scientific">Cuniculiplasma divulgatum</name>
    <dbReference type="NCBI Taxonomy" id="1673428"/>
    <lineage>
        <taxon>Archaea</taxon>
        <taxon>Methanobacteriati</taxon>
        <taxon>Thermoplasmatota</taxon>
        <taxon>Thermoplasmata</taxon>
        <taxon>Thermoplasmatales</taxon>
        <taxon>Cuniculiplasmataceae</taxon>
        <taxon>Cuniculiplasma</taxon>
    </lineage>
</organism>
<dbReference type="GO" id="GO:0070180">
    <property type="term" value="F:large ribosomal subunit rRNA binding"/>
    <property type="evidence" value="ECO:0007669"/>
    <property type="project" value="UniProtKB-UniRule"/>
</dbReference>
<comment type="similarity">
    <text evidence="1 4">Belongs to the eukaryotic ribosomal protein eL42 family.</text>
</comment>
<evidence type="ECO:0000256" key="4">
    <source>
        <dbReference type="HAMAP-Rule" id="MF_01476"/>
    </source>
</evidence>
<dbReference type="EMBL" id="LT671858">
    <property type="protein sequence ID" value="SIM77152.1"/>
    <property type="molecule type" value="Genomic_DNA"/>
</dbReference>
<protein>
    <recommendedName>
        <fullName evidence="4">Large ribosomal subunit protein eL42</fullName>
    </recommendedName>
</protein>
<feature type="binding site" evidence="4">
    <location>
        <position position="71"/>
    </location>
    <ligand>
        <name>Zn(2+)</name>
        <dbReference type="ChEBI" id="CHEBI:29105"/>
    </ligand>
</feature>
<evidence type="ECO:0000313" key="7">
    <source>
        <dbReference type="EMBL" id="SJK85324.1"/>
    </source>
</evidence>
<evidence type="ECO:0000256" key="1">
    <source>
        <dbReference type="ARBA" id="ARBA00009364"/>
    </source>
</evidence>
<keyword evidence="8" id="KW-1185">Reference proteome</keyword>
<evidence type="ECO:0000256" key="5">
    <source>
        <dbReference type="SAM" id="MobiDB-lite"/>
    </source>
</evidence>
<feature type="binding site" evidence="4">
    <location>
        <position position="74"/>
    </location>
    <ligand>
        <name>Zn(2+)</name>
        <dbReference type="ChEBI" id="CHEBI:29105"/>
    </ligand>
</feature>
<reference evidence="6 9" key="1">
    <citation type="submission" date="2016-04" db="EMBL/GenBank/DDBJ databases">
        <authorList>
            <person name="Evans L.H."/>
            <person name="Alamgir A."/>
            <person name="Owens N."/>
            <person name="Weber N.D."/>
            <person name="Virtaneva K."/>
            <person name="Barbian K."/>
            <person name="Babar A."/>
            <person name="Rosenke K."/>
        </authorList>
    </citation>
    <scope>NUCLEOTIDE SEQUENCE [LARGE SCALE GENOMIC DNA]</scope>
    <source>
        <strain evidence="6">S5</strain>
        <strain evidence="9">S5(T) (JCM 30642 \VKM B-2941)</strain>
    </source>
</reference>
<accession>A0A1N5VVL8</accession>
<dbReference type="GO" id="GO:0006412">
    <property type="term" value="P:translation"/>
    <property type="evidence" value="ECO:0007669"/>
    <property type="project" value="UniProtKB-UniRule"/>
</dbReference>
<dbReference type="GO" id="GO:1990904">
    <property type="term" value="C:ribonucleoprotein complex"/>
    <property type="evidence" value="ECO:0007669"/>
    <property type="project" value="UniProtKB-KW"/>
</dbReference>
<dbReference type="GO" id="GO:0005840">
    <property type="term" value="C:ribosome"/>
    <property type="evidence" value="ECO:0007669"/>
    <property type="project" value="UniProtKB-KW"/>
</dbReference>
<dbReference type="Pfam" id="PF00935">
    <property type="entry name" value="Ribosomal_L44"/>
    <property type="match status" value="1"/>
</dbReference>
<dbReference type="HAMAP" id="MF_01476">
    <property type="entry name" value="Ribosomal_L44e"/>
    <property type="match status" value="1"/>
</dbReference>
<dbReference type="NCBIfam" id="NF004425">
    <property type="entry name" value="PRK05767.1"/>
    <property type="match status" value="1"/>
</dbReference>
<dbReference type="FunFam" id="3.10.450.80:FF:000001">
    <property type="entry name" value="60S ribosomal protein L44"/>
    <property type="match status" value="1"/>
</dbReference>
<keyword evidence="4" id="KW-0694">RNA-binding</keyword>
<dbReference type="InterPro" id="IPR011332">
    <property type="entry name" value="Ribosomal_zn-bd"/>
</dbReference>
<reference evidence="7" key="2">
    <citation type="submission" date="2016-06" db="EMBL/GenBank/DDBJ databases">
        <authorList>
            <person name="Olsen C.W."/>
            <person name="Carey S."/>
            <person name="Hinshaw L."/>
            <person name="Karasin A.I."/>
        </authorList>
    </citation>
    <scope>NUCLEOTIDE SEQUENCE [LARGE SCALE GENOMIC DNA]</scope>
    <source>
        <strain evidence="7">PM4</strain>
    </source>
</reference>
<proteinExistence type="inferred from homology"/>